<dbReference type="EMBL" id="BT054862">
    <property type="protein sequence ID" value="ACL53469.1"/>
    <property type="molecule type" value="mRNA"/>
</dbReference>
<organism evidence="2">
    <name type="scientific">Zea mays</name>
    <name type="common">Maize</name>
    <dbReference type="NCBI Taxonomy" id="4577"/>
    <lineage>
        <taxon>Eukaryota</taxon>
        <taxon>Viridiplantae</taxon>
        <taxon>Streptophyta</taxon>
        <taxon>Embryophyta</taxon>
        <taxon>Tracheophyta</taxon>
        <taxon>Spermatophyta</taxon>
        <taxon>Magnoliopsida</taxon>
        <taxon>Liliopsida</taxon>
        <taxon>Poales</taxon>
        <taxon>Poaceae</taxon>
        <taxon>PACMAD clade</taxon>
        <taxon>Panicoideae</taxon>
        <taxon>Andropogonodae</taxon>
        <taxon>Andropogoneae</taxon>
        <taxon>Tripsacinae</taxon>
        <taxon>Zea</taxon>
    </lineage>
</organism>
<feature type="compositionally biased region" description="Low complexity" evidence="1">
    <location>
        <begin position="46"/>
        <end position="59"/>
    </location>
</feature>
<accession>B7ZZX0</accession>
<evidence type="ECO:0000313" key="2">
    <source>
        <dbReference type="EMBL" id="ACL53469.1"/>
    </source>
</evidence>
<reference evidence="2" key="1">
    <citation type="journal article" date="2009" name="PLoS Genet.">
        <title>Sequencing, mapping, and analysis of 27,455 maize full-length cDNAs.</title>
        <authorList>
            <person name="Soderlund C."/>
            <person name="Descour A."/>
            <person name="Kudrna D."/>
            <person name="Bomhoff M."/>
            <person name="Boyd L."/>
            <person name="Currie J."/>
            <person name="Angelova A."/>
            <person name="Collura K."/>
            <person name="Wissotski M."/>
            <person name="Ashley E."/>
            <person name="Morrow D."/>
            <person name="Fernandes J."/>
            <person name="Walbot V."/>
            <person name="Yu Y."/>
        </authorList>
    </citation>
    <scope>NUCLEOTIDE SEQUENCE</scope>
    <source>
        <strain evidence="2">B73</strain>
    </source>
</reference>
<dbReference type="AlphaFoldDB" id="B7ZZX0"/>
<reference evidence="2" key="2">
    <citation type="submission" date="2012-06" db="EMBL/GenBank/DDBJ databases">
        <authorList>
            <person name="Yu Y."/>
            <person name="Currie J."/>
            <person name="Lomeli R."/>
            <person name="Angelova A."/>
            <person name="Collura K."/>
            <person name="Wissotski M."/>
            <person name="Campos D."/>
            <person name="Kudrna D."/>
            <person name="Golser W."/>
            <person name="Ashely E."/>
            <person name="Descour A."/>
            <person name="Fernandes J."/>
            <person name="Soderlund C."/>
            <person name="Walbot V."/>
        </authorList>
    </citation>
    <scope>NUCLEOTIDE SEQUENCE</scope>
    <source>
        <strain evidence="2">B73</strain>
    </source>
</reference>
<name>B7ZZX0_MAIZE</name>
<sequence length="65" mass="7171">MRRSCLNHTTAAAPPSLTGVGALEATIRTRHRFRRTRRWWGGAGRSGPNRSASRAMGGAARRRQL</sequence>
<proteinExistence type="evidence at transcript level"/>
<evidence type="ECO:0000256" key="1">
    <source>
        <dbReference type="SAM" id="MobiDB-lite"/>
    </source>
</evidence>
<protein>
    <submittedName>
        <fullName evidence="2">Uncharacterized protein</fullName>
    </submittedName>
</protein>
<feature type="region of interest" description="Disordered" evidence="1">
    <location>
        <begin position="38"/>
        <end position="65"/>
    </location>
</feature>